<dbReference type="KEGG" id="ruv:EC9_28620"/>
<evidence type="ECO:0000256" key="7">
    <source>
        <dbReference type="SAM" id="Phobius"/>
    </source>
</evidence>
<keyword evidence="4" id="KW-0677">Repeat</keyword>
<dbReference type="Pfam" id="PF00571">
    <property type="entry name" value="CBS"/>
    <property type="match status" value="1"/>
</dbReference>
<dbReference type="PANTHER" id="PTHR22777">
    <property type="entry name" value="HEMOLYSIN-RELATED"/>
    <property type="match status" value="1"/>
</dbReference>
<gene>
    <name evidence="9" type="primary">corC_1</name>
    <name evidence="9" type="ORF">EC9_28620</name>
</gene>
<evidence type="ECO:0000256" key="2">
    <source>
        <dbReference type="ARBA" id="ARBA00006337"/>
    </source>
</evidence>
<organism evidence="9 10">
    <name type="scientific">Rosistilla ulvae</name>
    <dbReference type="NCBI Taxonomy" id="1930277"/>
    <lineage>
        <taxon>Bacteria</taxon>
        <taxon>Pseudomonadati</taxon>
        <taxon>Planctomycetota</taxon>
        <taxon>Planctomycetia</taxon>
        <taxon>Pirellulales</taxon>
        <taxon>Pirellulaceae</taxon>
        <taxon>Rosistilla</taxon>
    </lineage>
</organism>
<keyword evidence="7" id="KW-1133">Transmembrane helix</keyword>
<protein>
    <submittedName>
        <fullName evidence="9">Magnesium and cobalt efflux protein CorC</fullName>
    </submittedName>
</protein>
<comment type="subcellular location">
    <subcellularLocation>
        <location evidence="1">Cell membrane</location>
        <topology evidence="1">Multi-pass membrane protein</topology>
    </subcellularLocation>
</comment>
<dbReference type="PANTHER" id="PTHR22777:SF32">
    <property type="entry name" value="UPF0053 INNER MEMBRANE PROTEIN YFJD"/>
    <property type="match status" value="1"/>
</dbReference>
<dbReference type="Gene3D" id="3.30.465.10">
    <property type="match status" value="1"/>
</dbReference>
<evidence type="ECO:0000256" key="6">
    <source>
        <dbReference type="PROSITE-ProRule" id="PRU00703"/>
    </source>
</evidence>
<evidence type="ECO:0000256" key="3">
    <source>
        <dbReference type="ARBA" id="ARBA00022475"/>
    </source>
</evidence>
<accession>A0A517M1B5</accession>
<dbReference type="SMART" id="SM01091">
    <property type="entry name" value="CorC_HlyC"/>
    <property type="match status" value="1"/>
</dbReference>
<dbReference type="EMBL" id="CP036261">
    <property type="protein sequence ID" value="QDS88671.1"/>
    <property type="molecule type" value="Genomic_DNA"/>
</dbReference>
<dbReference type="AlphaFoldDB" id="A0A517M1B5"/>
<dbReference type="CDD" id="cd04590">
    <property type="entry name" value="CBS_pair_CorC_HlyC_assoc"/>
    <property type="match status" value="1"/>
</dbReference>
<keyword evidence="3" id="KW-1003">Cell membrane</keyword>
<feature type="domain" description="CBS" evidence="8">
    <location>
        <begin position="213"/>
        <end position="276"/>
    </location>
</feature>
<keyword evidence="10" id="KW-1185">Reference proteome</keyword>
<feature type="transmembrane region" description="Helical" evidence="7">
    <location>
        <begin position="64"/>
        <end position="85"/>
    </location>
</feature>
<dbReference type="Proteomes" id="UP000319557">
    <property type="component" value="Chromosome"/>
</dbReference>
<keyword evidence="5 6" id="KW-0129">CBS domain</keyword>
<dbReference type="InterPro" id="IPR005170">
    <property type="entry name" value="Transptr-assoc_dom"/>
</dbReference>
<dbReference type="InterPro" id="IPR000644">
    <property type="entry name" value="CBS_dom"/>
</dbReference>
<dbReference type="InterPro" id="IPR016169">
    <property type="entry name" value="FAD-bd_PCMH_sub2"/>
</dbReference>
<dbReference type="RefSeq" id="WP_145346050.1">
    <property type="nucleotide sequence ID" value="NZ_CP036261.1"/>
</dbReference>
<dbReference type="OrthoDB" id="9798188at2"/>
<proteinExistence type="inferred from homology"/>
<dbReference type="InterPro" id="IPR046342">
    <property type="entry name" value="CBS_dom_sf"/>
</dbReference>
<dbReference type="InterPro" id="IPR044751">
    <property type="entry name" value="Ion_transp-like_CBS"/>
</dbReference>
<feature type="domain" description="CBS" evidence="8">
    <location>
        <begin position="279"/>
        <end position="336"/>
    </location>
</feature>
<evidence type="ECO:0000256" key="4">
    <source>
        <dbReference type="ARBA" id="ARBA00022737"/>
    </source>
</evidence>
<dbReference type="FunFam" id="3.10.580.10:FF:000002">
    <property type="entry name" value="Magnesium/cobalt efflux protein CorC"/>
    <property type="match status" value="1"/>
</dbReference>
<dbReference type="Gene3D" id="3.10.580.10">
    <property type="entry name" value="CBS-domain"/>
    <property type="match status" value="1"/>
</dbReference>
<feature type="transmembrane region" description="Helical" evidence="7">
    <location>
        <begin position="6"/>
        <end position="28"/>
    </location>
</feature>
<comment type="similarity">
    <text evidence="2">Belongs to the UPF0053 family.</text>
</comment>
<feature type="transmembrane region" description="Helical" evidence="7">
    <location>
        <begin position="97"/>
        <end position="115"/>
    </location>
</feature>
<evidence type="ECO:0000256" key="1">
    <source>
        <dbReference type="ARBA" id="ARBA00004651"/>
    </source>
</evidence>
<dbReference type="SUPFAM" id="SSF54631">
    <property type="entry name" value="CBS-domain pair"/>
    <property type="match status" value="1"/>
</dbReference>
<name>A0A517M1B5_9BACT</name>
<keyword evidence="7" id="KW-0472">Membrane</keyword>
<dbReference type="GO" id="GO:0005886">
    <property type="term" value="C:plasma membrane"/>
    <property type="evidence" value="ECO:0007669"/>
    <property type="project" value="UniProtKB-SubCell"/>
</dbReference>
<keyword evidence="7" id="KW-0812">Transmembrane</keyword>
<dbReference type="InterPro" id="IPR036318">
    <property type="entry name" value="FAD-bd_PCMH-like_sf"/>
</dbReference>
<evidence type="ECO:0000313" key="10">
    <source>
        <dbReference type="Proteomes" id="UP000319557"/>
    </source>
</evidence>
<reference evidence="9 10" key="1">
    <citation type="submission" date="2019-02" db="EMBL/GenBank/DDBJ databases">
        <title>Deep-cultivation of Planctomycetes and their phenomic and genomic characterization uncovers novel biology.</title>
        <authorList>
            <person name="Wiegand S."/>
            <person name="Jogler M."/>
            <person name="Boedeker C."/>
            <person name="Pinto D."/>
            <person name="Vollmers J."/>
            <person name="Rivas-Marin E."/>
            <person name="Kohn T."/>
            <person name="Peeters S.H."/>
            <person name="Heuer A."/>
            <person name="Rast P."/>
            <person name="Oberbeckmann S."/>
            <person name="Bunk B."/>
            <person name="Jeske O."/>
            <person name="Meyerdierks A."/>
            <person name="Storesund J.E."/>
            <person name="Kallscheuer N."/>
            <person name="Luecker S."/>
            <person name="Lage O.M."/>
            <person name="Pohl T."/>
            <person name="Merkel B.J."/>
            <person name="Hornburger P."/>
            <person name="Mueller R.-W."/>
            <person name="Bruemmer F."/>
            <person name="Labrenz M."/>
            <person name="Spormann A.M."/>
            <person name="Op den Camp H."/>
            <person name="Overmann J."/>
            <person name="Amann R."/>
            <person name="Jetten M.S.M."/>
            <person name="Mascher T."/>
            <person name="Medema M.H."/>
            <person name="Devos D.P."/>
            <person name="Kaster A.-K."/>
            <person name="Ovreas L."/>
            <person name="Rohde M."/>
            <person name="Galperin M.Y."/>
            <person name="Jogler C."/>
        </authorList>
    </citation>
    <scope>NUCLEOTIDE SEQUENCE [LARGE SCALE GENOMIC DNA]</scope>
    <source>
        <strain evidence="9 10">EC9</strain>
    </source>
</reference>
<evidence type="ECO:0000256" key="5">
    <source>
        <dbReference type="ARBA" id="ARBA00023122"/>
    </source>
</evidence>
<sequence length="432" mass="48317">MLELQLIVAIAVIGFVMGTTGGLGAELLNRFIGRSLEAYCRLQGRRNRFGDVLDRQEDATRGALYLRIIGNVLFLSCGTIAVIAPSGSADGIDGGKLVSWIVVASVLVMFTHLWLPAAVTRFASAPVLYQTWPFWNGLAYVMQPLSIPGAVIEWFARRLSGQEEDESEEEELLEDEIRTIITAGTRDGHFGPGVREMIQGVMDMHDDSVSHIMTPRSDVDAIEIDTPWPEILKVVVESGRTRLPVYRENLDNVVGVLYVKDLLSELSILKDPNVPLEKLLRRTWTVPASKRVDELLQEFLHSRSHMAIVLDERHQFSGVVTIEDSLEEIVGEIVDESDDEEQTDFHIVDEQTADMSGRMMVDEVNERLGWQLAESDDYETIAGYVLHHAGYMPRQDEAIELGPLEIKVLRATSRQLERLRLRNVGPSALEAG</sequence>
<dbReference type="SUPFAM" id="SSF56176">
    <property type="entry name" value="FAD-binding/transporter-associated domain-like"/>
    <property type="match status" value="1"/>
</dbReference>
<dbReference type="PROSITE" id="PS51371">
    <property type="entry name" value="CBS"/>
    <property type="match status" value="2"/>
</dbReference>
<evidence type="ECO:0000259" key="8">
    <source>
        <dbReference type="PROSITE" id="PS51371"/>
    </source>
</evidence>
<dbReference type="Pfam" id="PF03471">
    <property type="entry name" value="CorC_HlyC"/>
    <property type="match status" value="1"/>
</dbReference>
<dbReference type="GO" id="GO:0050660">
    <property type="term" value="F:flavin adenine dinucleotide binding"/>
    <property type="evidence" value="ECO:0007669"/>
    <property type="project" value="InterPro"/>
</dbReference>
<evidence type="ECO:0000313" key="9">
    <source>
        <dbReference type="EMBL" id="QDS88671.1"/>
    </source>
</evidence>